<dbReference type="PANTHER" id="PTHR30203:SF33">
    <property type="entry name" value="BLR4455 PROTEIN"/>
    <property type="match status" value="1"/>
</dbReference>
<dbReference type="InterPro" id="IPR010131">
    <property type="entry name" value="MdtP/NodT-like"/>
</dbReference>
<gene>
    <name evidence="4" type="ORF">FHT02_001310</name>
</gene>
<dbReference type="AlphaFoldDB" id="A0A840YPT4"/>
<evidence type="ECO:0000256" key="3">
    <source>
        <dbReference type="SAM" id="MobiDB-lite"/>
    </source>
</evidence>
<keyword evidence="2" id="KW-0732">Signal</keyword>
<dbReference type="Gene3D" id="1.20.1600.10">
    <property type="entry name" value="Outer membrane efflux proteins (OEP)"/>
    <property type="match status" value="1"/>
</dbReference>
<keyword evidence="2 4" id="KW-0449">Lipoprotein</keyword>
<keyword evidence="2" id="KW-1134">Transmembrane beta strand</keyword>
<keyword evidence="2" id="KW-0812">Transmembrane</keyword>
<feature type="signal peptide" evidence="2">
    <location>
        <begin position="1"/>
        <end position="22"/>
    </location>
</feature>
<dbReference type="Pfam" id="PF02321">
    <property type="entry name" value="OEP"/>
    <property type="match status" value="2"/>
</dbReference>
<reference evidence="4 5" key="1">
    <citation type="submission" date="2020-08" db="EMBL/GenBank/DDBJ databases">
        <title>Genomic Encyclopedia of Type Strains, Phase IV (KMG-IV): sequencing the most valuable type-strain genomes for metagenomic binning, comparative biology and taxonomic classification.</title>
        <authorList>
            <person name="Goeker M."/>
        </authorList>
    </citation>
    <scope>NUCLEOTIDE SEQUENCE [LARGE SCALE GENOMIC DNA]</scope>
    <source>
        <strain evidence="4 5">DSM 26736</strain>
    </source>
</reference>
<accession>A0A840YPT4</accession>
<dbReference type="Proteomes" id="UP000527143">
    <property type="component" value="Unassembled WGS sequence"/>
</dbReference>
<feature type="chain" id="PRO_5033095100" evidence="2">
    <location>
        <begin position="23"/>
        <end position="454"/>
    </location>
</feature>
<evidence type="ECO:0000313" key="5">
    <source>
        <dbReference type="Proteomes" id="UP000527143"/>
    </source>
</evidence>
<protein>
    <submittedName>
        <fullName evidence="4">NodT family efflux transporter outer membrane factor (OMF) lipoprotein</fullName>
    </submittedName>
</protein>
<dbReference type="PANTHER" id="PTHR30203">
    <property type="entry name" value="OUTER MEMBRANE CATION EFFLUX PROTEIN"/>
    <property type="match status" value="1"/>
</dbReference>
<keyword evidence="2" id="KW-0564">Palmitate</keyword>
<evidence type="ECO:0000256" key="1">
    <source>
        <dbReference type="ARBA" id="ARBA00007613"/>
    </source>
</evidence>
<feature type="region of interest" description="Disordered" evidence="3">
    <location>
        <begin position="19"/>
        <end position="40"/>
    </location>
</feature>
<dbReference type="Gene3D" id="2.20.200.10">
    <property type="entry name" value="Outer membrane efflux proteins (OEP)"/>
    <property type="match status" value="1"/>
</dbReference>
<dbReference type="RefSeq" id="WP_246352229.1">
    <property type="nucleotide sequence ID" value="NZ_JACIJF010000003.1"/>
</dbReference>
<dbReference type="NCBIfam" id="TIGR01845">
    <property type="entry name" value="outer_NodT"/>
    <property type="match status" value="1"/>
</dbReference>
<dbReference type="EMBL" id="JACIJF010000003">
    <property type="protein sequence ID" value="MBB5710082.1"/>
    <property type="molecule type" value="Genomic_DNA"/>
</dbReference>
<name>A0A840YPT4_9SPHN</name>
<evidence type="ECO:0000313" key="4">
    <source>
        <dbReference type="EMBL" id="MBB5710082.1"/>
    </source>
</evidence>
<keyword evidence="5" id="KW-1185">Reference proteome</keyword>
<comment type="similarity">
    <text evidence="1 2">Belongs to the outer membrane factor (OMF) (TC 1.B.17) family.</text>
</comment>
<dbReference type="InterPro" id="IPR003423">
    <property type="entry name" value="OMP_efflux"/>
</dbReference>
<dbReference type="GO" id="GO:0005886">
    <property type="term" value="C:plasma membrane"/>
    <property type="evidence" value="ECO:0007669"/>
    <property type="project" value="UniProtKB-SubCell"/>
</dbReference>
<sequence>MKRALVLALLLVSCAGPGPRTAPPAGPQVPQTWREAGTSGGTVQPEWWNAFGDPVLGRLVRQALANNPDIALAASRIQEARAQERLARAVLSPDISAGASAARSRSVGALGTPLEQTQASPALTVAYELDVFGRNRPAREAARLGTIAAQAARDATALTIAATTASNYLALRALDARLQVARDTLAARSEALRVARRRADTGYTSRLELNQAEAEYRATAQVVPQTELAIRRSENALGVLLGIAPTSIPRGRAFADLVLPAVPGGLPSDLLRRRPDIFAAEARIAASDARLESARAQFLPRISLTGSAGVALSSVLADPITLFSLGSSVLAPIFDSGRLRAGVETAASQRDQAAIQYRTSVLTALREVEDGLAAVERQARVEAEVRAQRAALAEALVHASSRYRAGYASYIEQLDAQRGLLSADLTLIQARLDRLTALTDLYRAFGGGWTGVHD</sequence>
<proteinExistence type="inferred from homology"/>
<organism evidence="4 5">
    <name type="scientific">Sphingomonas xinjiangensis</name>
    <dbReference type="NCBI Taxonomy" id="643568"/>
    <lineage>
        <taxon>Bacteria</taxon>
        <taxon>Pseudomonadati</taxon>
        <taxon>Pseudomonadota</taxon>
        <taxon>Alphaproteobacteria</taxon>
        <taxon>Sphingomonadales</taxon>
        <taxon>Sphingomonadaceae</taxon>
        <taxon>Sphingomonas</taxon>
    </lineage>
</organism>
<dbReference type="SUPFAM" id="SSF56954">
    <property type="entry name" value="Outer membrane efflux proteins (OEP)"/>
    <property type="match status" value="1"/>
</dbReference>
<keyword evidence="2" id="KW-0472">Membrane</keyword>
<comment type="subcellular location">
    <subcellularLocation>
        <location evidence="2">Cell membrane</location>
        <topology evidence="2">Lipid-anchor</topology>
    </subcellularLocation>
</comment>
<evidence type="ECO:0000256" key="2">
    <source>
        <dbReference type="RuleBase" id="RU362097"/>
    </source>
</evidence>
<comment type="caution">
    <text evidence="4">The sequence shown here is derived from an EMBL/GenBank/DDBJ whole genome shotgun (WGS) entry which is preliminary data.</text>
</comment>
<dbReference type="GO" id="GO:0015562">
    <property type="term" value="F:efflux transmembrane transporter activity"/>
    <property type="evidence" value="ECO:0007669"/>
    <property type="project" value="InterPro"/>
</dbReference>